<evidence type="ECO:0000256" key="3">
    <source>
        <dbReference type="SAM" id="Phobius"/>
    </source>
</evidence>
<dbReference type="AlphaFoldDB" id="A0A9X5E3J2"/>
<dbReference type="RefSeq" id="WP_039715111.1">
    <property type="nucleotide sequence ID" value="NZ_JTJC03000001.1"/>
</dbReference>
<dbReference type="Proteomes" id="UP000031532">
    <property type="component" value="Unassembled WGS sequence"/>
</dbReference>
<feature type="transmembrane region" description="Helical" evidence="3">
    <location>
        <begin position="70"/>
        <end position="90"/>
    </location>
</feature>
<evidence type="ECO:0000259" key="4">
    <source>
        <dbReference type="Pfam" id="PF14159"/>
    </source>
</evidence>
<dbReference type="Pfam" id="PF14159">
    <property type="entry name" value="CAAD"/>
    <property type="match status" value="1"/>
</dbReference>
<evidence type="ECO:0000256" key="2">
    <source>
        <dbReference type="SAM" id="MobiDB-lite"/>
    </source>
</evidence>
<dbReference type="GO" id="GO:0009579">
    <property type="term" value="C:thylakoid"/>
    <property type="evidence" value="ECO:0007669"/>
    <property type="project" value="InterPro"/>
</dbReference>
<dbReference type="InterPro" id="IPR033344">
    <property type="entry name" value="CURT1"/>
</dbReference>
<comment type="subcellular location">
    <subcellularLocation>
        <location evidence="1">Membrane</location>
        <topology evidence="1">Multi-pass membrane protein</topology>
    </subcellularLocation>
</comment>
<gene>
    <name evidence="5" type="ORF">QH73_0002590</name>
</gene>
<keyword evidence="3" id="KW-0812">Transmembrane</keyword>
<name>A0A9X5E3J2_9CYAN</name>
<organism evidence="5 6">
    <name type="scientific">Scytonema millei VB511283</name>
    <dbReference type="NCBI Taxonomy" id="1245923"/>
    <lineage>
        <taxon>Bacteria</taxon>
        <taxon>Bacillati</taxon>
        <taxon>Cyanobacteriota</taxon>
        <taxon>Cyanophyceae</taxon>
        <taxon>Nostocales</taxon>
        <taxon>Scytonemataceae</taxon>
        <taxon>Scytonema</taxon>
    </lineage>
</organism>
<evidence type="ECO:0000256" key="1">
    <source>
        <dbReference type="ARBA" id="ARBA00004141"/>
    </source>
</evidence>
<dbReference type="InterPro" id="IPR025564">
    <property type="entry name" value="CAAD_dom"/>
</dbReference>
<evidence type="ECO:0000313" key="5">
    <source>
        <dbReference type="EMBL" id="NHC33559.1"/>
    </source>
</evidence>
<dbReference type="EMBL" id="JTJC03000001">
    <property type="protein sequence ID" value="NHC33559.1"/>
    <property type="molecule type" value="Genomic_DNA"/>
</dbReference>
<proteinExistence type="predicted"/>
<dbReference type="PANTHER" id="PTHR33222:SF4">
    <property type="entry name" value="PROTEIN CURVATURE THYLAKOID 1A, CHLOROPLASTIC"/>
    <property type="match status" value="1"/>
</dbReference>
<dbReference type="GO" id="GO:0016020">
    <property type="term" value="C:membrane"/>
    <property type="evidence" value="ECO:0007669"/>
    <property type="project" value="UniProtKB-SubCell"/>
</dbReference>
<feature type="transmembrane region" description="Helical" evidence="3">
    <location>
        <begin position="102"/>
        <end position="120"/>
    </location>
</feature>
<feature type="domain" description="Cyanobacterial aminoacyl-tRNA synthetase CAAD" evidence="4">
    <location>
        <begin position="59"/>
        <end position="136"/>
    </location>
</feature>
<accession>A0A9X5E3J2</accession>
<keyword evidence="3" id="KW-1133">Transmembrane helix</keyword>
<dbReference type="OrthoDB" id="459910at2"/>
<evidence type="ECO:0000313" key="6">
    <source>
        <dbReference type="Proteomes" id="UP000031532"/>
    </source>
</evidence>
<comment type="caution">
    <text evidence="5">The sequence shown here is derived from an EMBL/GenBank/DDBJ whole genome shotgun (WGS) entry which is preliminary data.</text>
</comment>
<protein>
    <recommendedName>
        <fullName evidence="4">Cyanobacterial aminoacyl-tRNA synthetase CAAD domain-containing protein</fullName>
    </recommendedName>
</protein>
<keyword evidence="6" id="KW-1185">Reference proteome</keyword>
<keyword evidence="3" id="KW-0472">Membrane</keyword>
<dbReference type="PANTHER" id="PTHR33222">
    <property type="match status" value="1"/>
</dbReference>
<feature type="region of interest" description="Disordered" evidence="2">
    <location>
        <begin position="1"/>
        <end position="28"/>
    </location>
</feature>
<reference evidence="5 6" key="1">
    <citation type="journal article" date="2015" name="Genome Announc.">
        <title>Draft Genome Sequence of the Terrestrial Cyanobacterium Scytonema millei VB511283, Isolated from Eastern India.</title>
        <authorList>
            <person name="Sen D."/>
            <person name="Chandrababunaidu M.M."/>
            <person name="Singh D."/>
            <person name="Sanghi N."/>
            <person name="Ghorai A."/>
            <person name="Mishra G.P."/>
            <person name="Madduluri M."/>
            <person name="Adhikary S.P."/>
            <person name="Tripathy S."/>
        </authorList>
    </citation>
    <scope>NUCLEOTIDE SEQUENCE [LARGE SCALE GENOMIC DNA]</scope>
    <source>
        <strain evidence="5 6">VB511283</strain>
    </source>
</reference>
<sequence length="141" mass="15847">MEAQMQQIENSNPTSPEESTALSTVSSESQFSPTTQSIKKGEWIVSQVLTFLSNMFGILKDFFNRYRQAIISILIIVGAIVSLRVVLAVMDALNDVPLLEPTFQLIGIGYSAWFVSRYLLKPSTRQELAQKWQGFLGELEK</sequence>